<keyword evidence="6" id="KW-0238">DNA-binding</keyword>
<keyword evidence="5 12" id="KW-0067">ATP-binding</keyword>
<dbReference type="GO" id="GO:0043138">
    <property type="term" value="F:3'-5' DNA helicase activity"/>
    <property type="evidence" value="ECO:0007669"/>
    <property type="project" value="UniProtKB-EC"/>
</dbReference>
<dbReference type="Gene3D" id="3.40.50.300">
    <property type="entry name" value="P-loop containing nucleotide triphosphate hydrolases"/>
    <property type="match status" value="2"/>
</dbReference>
<keyword evidence="16" id="KW-1185">Reference proteome</keyword>
<evidence type="ECO:0000256" key="1">
    <source>
        <dbReference type="ARBA" id="ARBA00009922"/>
    </source>
</evidence>
<evidence type="ECO:0000256" key="4">
    <source>
        <dbReference type="ARBA" id="ARBA00022806"/>
    </source>
</evidence>
<evidence type="ECO:0000259" key="14">
    <source>
        <dbReference type="PROSITE" id="PS51217"/>
    </source>
</evidence>
<keyword evidence="3 12" id="KW-0378">Hydrolase</keyword>
<proteinExistence type="inferred from homology"/>
<dbReference type="Proteomes" id="UP000019184">
    <property type="component" value="Unassembled WGS sequence"/>
</dbReference>
<organism evidence="15 16">
    <name type="scientific">Candidatus Contendobacter odensis Run_B_J11</name>
    <dbReference type="NCBI Taxonomy" id="1400861"/>
    <lineage>
        <taxon>Bacteria</taxon>
        <taxon>Pseudomonadati</taxon>
        <taxon>Pseudomonadota</taxon>
        <taxon>Gammaproteobacteria</taxon>
        <taxon>Candidatus Competibacteraceae</taxon>
        <taxon>Candidatus Contendibacter</taxon>
    </lineage>
</organism>
<dbReference type="GO" id="GO:0005524">
    <property type="term" value="F:ATP binding"/>
    <property type="evidence" value="ECO:0007669"/>
    <property type="project" value="UniProtKB-UniRule"/>
</dbReference>
<dbReference type="GO" id="GO:0000725">
    <property type="term" value="P:recombinational repair"/>
    <property type="evidence" value="ECO:0007669"/>
    <property type="project" value="TreeGrafter"/>
</dbReference>
<evidence type="ECO:0000256" key="7">
    <source>
        <dbReference type="ARBA" id="ARBA00023235"/>
    </source>
</evidence>
<evidence type="ECO:0000313" key="15">
    <source>
        <dbReference type="EMBL" id="CDH47079.1"/>
    </source>
</evidence>
<keyword evidence="2 12" id="KW-0547">Nucleotide-binding</keyword>
<reference evidence="15 16" key="1">
    <citation type="journal article" date="2014" name="ISME J.">
        <title>Candidatus Competibacter-lineage genomes retrieved from metagenomes reveal functional metabolic diversity.</title>
        <authorList>
            <person name="McIlroy S.J."/>
            <person name="Albertsen M."/>
            <person name="Andresen E.K."/>
            <person name="Saunders A.M."/>
            <person name="Kristiansen R."/>
            <person name="Stokholm-Bjerregaard M."/>
            <person name="Nielsen K.L."/>
            <person name="Nielsen P.H."/>
        </authorList>
    </citation>
    <scope>NUCLEOTIDE SEQUENCE [LARGE SCALE GENOMIC DNA]</scope>
    <source>
        <strain evidence="15 16">Run_B_J11</strain>
    </source>
</reference>
<dbReference type="GO" id="GO:0003677">
    <property type="term" value="F:DNA binding"/>
    <property type="evidence" value="ECO:0007669"/>
    <property type="project" value="UniProtKB-KW"/>
</dbReference>
<comment type="catalytic activity">
    <reaction evidence="11">
        <text>ATP + H2O = ADP + phosphate + H(+)</text>
        <dbReference type="Rhea" id="RHEA:13065"/>
        <dbReference type="ChEBI" id="CHEBI:15377"/>
        <dbReference type="ChEBI" id="CHEBI:15378"/>
        <dbReference type="ChEBI" id="CHEBI:30616"/>
        <dbReference type="ChEBI" id="CHEBI:43474"/>
        <dbReference type="ChEBI" id="CHEBI:456216"/>
        <dbReference type="EC" id="5.6.2.4"/>
    </reaction>
</comment>
<evidence type="ECO:0000256" key="10">
    <source>
        <dbReference type="ARBA" id="ARBA00034923"/>
    </source>
</evidence>
<dbReference type="EMBL" id="CBTK010000290">
    <property type="protein sequence ID" value="CDH47079.1"/>
    <property type="molecule type" value="Genomic_DNA"/>
</dbReference>
<evidence type="ECO:0000313" key="16">
    <source>
        <dbReference type="Proteomes" id="UP000019184"/>
    </source>
</evidence>
<feature type="domain" description="UvrD-like helicase C-terminal" evidence="14">
    <location>
        <begin position="316"/>
        <end position="600"/>
    </location>
</feature>
<dbReference type="FunFam" id="1.10.10.160:FF:000001">
    <property type="entry name" value="ATP-dependent DNA helicase"/>
    <property type="match status" value="1"/>
</dbReference>
<dbReference type="CDD" id="cd18807">
    <property type="entry name" value="SF1_C_UvrD"/>
    <property type="match status" value="1"/>
</dbReference>
<keyword evidence="4 12" id="KW-0347">Helicase</keyword>
<comment type="similarity">
    <text evidence="1">Belongs to the helicase family. UvrD subfamily.</text>
</comment>
<dbReference type="NCBIfam" id="NF008743">
    <property type="entry name" value="PRK11773.1"/>
    <property type="match status" value="1"/>
</dbReference>
<dbReference type="InterPro" id="IPR014016">
    <property type="entry name" value="UvrD-like_ATP-bd"/>
</dbReference>
<sequence>MTESESPNFDRVVNLAHCPDRAVLLESPPMDVSWILEDLNDPQREAVTAPLGPLRILAGAGSGKTRVLTRRIAWLLTVEKASPWSILAVTFTNKAATEMRGRVEAMLDQPLAGLWIGTFHGIAHRLLRQHWQEARLPRAFQILDSDDQKRLLRKVLLGLNLDEKKWPPQAAASFINQCKDGGQRPADLADDGDPVKRQNQRIYAAYQQHCERSGLVDFGELLLRAYELWRNNPDLLAHYRERFRHVLVDEFQDTNTIQYQWVRLLSNAQTDMFIVADDDQSIYGWRGAKVENFQGFAADFPGTRTIRLEQNYRSTHNILKAANALIAHNAGRLGKNLWTADGDGELIQLYNAFNEADEARFVIERIRQWVTNGGRRSDAAILYRSNAQSRLFEEHLIAAALPYRIYGGLRFFERAEIKDALAYLRLVAHRNDDPAFERVVNTPPRAIGDRTVEVLREMARNQGGSLWQAALQLLTTGGLSGRAASAVRSFLNLIEALDHESRDRPLPERVDQVIHHSGLVAMYEQAKADKGEMRVENLEELVNASGDFTLHADPVIVGIDPDEPDWLNAFLAHAVLESGQGQGAAHEDSVQLMTLHMAKGLEFPLVFLVGLEEGLFPHSRSDAEAGRMEEERRLAYVGITRARRQLYVSYAEKRSLYGRENYPAPSRFVNEIPTELIHAVRVRAGHRTKTPLPVRPIAVSTAPPTTLPTGLRPRQRVRHAQFGEGMVLEVEGAGYHARARIDFPQAGGSKWLVVAYAKLETL</sequence>
<comment type="caution">
    <text evidence="15">The sequence shown here is derived from an EMBL/GenBank/DDBJ whole genome shotgun (WGS) entry which is preliminary data.</text>
</comment>
<protein>
    <recommendedName>
        <fullName evidence="9">DNA 3'-5' helicase</fullName>
        <ecNumber evidence="9">5.6.2.4</ecNumber>
    </recommendedName>
    <alternativeName>
        <fullName evidence="10">DNA 3'-5' helicase II</fullName>
    </alternativeName>
</protein>
<evidence type="ECO:0000256" key="3">
    <source>
        <dbReference type="ARBA" id="ARBA00022801"/>
    </source>
</evidence>
<evidence type="ECO:0000256" key="5">
    <source>
        <dbReference type="ARBA" id="ARBA00022840"/>
    </source>
</evidence>
<name>A0A7U7GF34_9GAMM</name>
<dbReference type="InterPro" id="IPR000212">
    <property type="entry name" value="DNA_helicase_UvrD/REP"/>
</dbReference>
<dbReference type="EC" id="5.6.2.4" evidence="9"/>
<dbReference type="Pfam" id="PF21196">
    <property type="entry name" value="PcrA_UvrD_tudor"/>
    <property type="match status" value="1"/>
</dbReference>
<accession>A0A7U7GF34</accession>
<evidence type="ECO:0000259" key="13">
    <source>
        <dbReference type="PROSITE" id="PS51198"/>
    </source>
</evidence>
<dbReference type="PANTHER" id="PTHR11070:SF2">
    <property type="entry name" value="ATP-DEPENDENT DNA HELICASE SRS2"/>
    <property type="match status" value="1"/>
</dbReference>
<dbReference type="PANTHER" id="PTHR11070">
    <property type="entry name" value="UVRD / RECB / PCRA DNA HELICASE FAMILY MEMBER"/>
    <property type="match status" value="1"/>
</dbReference>
<evidence type="ECO:0000256" key="8">
    <source>
        <dbReference type="ARBA" id="ARBA00034617"/>
    </source>
</evidence>
<dbReference type="SUPFAM" id="SSF52540">
    <property type="entry name" value="P-loop containing nucleoside triphosphate hydrolases"/>
    <property type="match status" value="1"/>
</dbReference>
<feature type="binding site" evidence="12">
    <location>
        <begin position="58"/>
        <end position="65"/>
    </location>
    <ligand>
        <name>ATP</name>
        <dbReference type="ChEBI" id="CHEBI:30616"/>
    </ligand>
</feature>
<evidence type="ECO:0000256" key="2">
    <source>
        <dbReference type="ARBA" id="ARBA00022741"/>
    </source>
</evidence>
<dbReference type="CDD" id="cd17932">
    <property type="entry name" value="DEXQc_UvrD"/>
    <property type="match status" value="1"/>
</dbReference>
<dbReference type="GO" id="GO:0033202">
    <property type="term" value="C:DNA helicase complex"/>
    <property type="evidence" value="ECO:0007669"/>
    <property type="project" value="TreeGrafter"/>
</dbReference>
<dbReference type="GO" id="GO:0016787">
    <property type="term" value="F:hydrolase activity"/>
    <property type="evidence" value="ECO:0007669"/>
    <property type="project" value="UniProtKB-UniRule"/>
</dbReference>
<dbReference type="AlphaFoldDB" id="A0A7U7GF34"/>
<dbReference type="InterPro" id="IPR027417">
    <property type="entry name" value="P-loop_NTPase"/>
</dbReference>
<dbReference type="Pfam" id="PF00580">
    <property type="entry name" value="UvrD-helicase"/>
    <property type="match status" value="1"/>
</dbReference>
<evidence type="ECO:0000256" key="12">
    <source>
        <dbReference type="PROSITE-ProRule" id="PRU00560"/>
    </source>
</evidence>
<dbReference type="Gene3D" id="1.10.10.160">
    <property type="match status" value="1"/>
</dbReference>
<evidence type="ECO:0000256" key="11">
    <source>
        <dbReference type="ARBA" id="ARBA00048988"/>
    </source>
</evidence>
<dbReference type="GO" id="GO:0005829">
    <property type="term" value="C:cytosol"/>
    <property type="evidence" value="ECO:0007669"/>
    <property type="project" value="TreeGrafter"/>
</dbReference>
<comment type="catalytic activity">
    <reaction evidence="8">
        <text>Couples ATP hydrolysis with the unwinding of duplex DNA by translocating in the 3'-5' direction.</text>
        <dbReference type="EC" id="5.6.2.4"/>
    </reaction>
</comment>
<dbReference type="PROSITE" id="PS51198">
    <property type="entry name" value="UVRD_HELICASE_ATP_BIND"/>
    <property type="match status" value="1"/>
</dbReference>
<dbReference type="InterPro" id="IPR014017">
    <property type="entry name" value="DNA_helicase_UvrD-like_C"/>
</dbReference>
<keyword evidence="7" id="KW-0413">Isomerase</keyword>
<evidence type="ECO:0000256" key="6">
    <source>
        <dbReference type="ARBA" id="ARBA00023125"/>
    </source>
</evidence>
<dbReference type="PROSITE" id="PS51217">
    <property type="entry name" value="UVRD_HELICASE_CTER"/>
    <property type="match status" value="1"/>
</dbReference>
<dbReference type="InterPro" id="IPR013986">
    <property type="entry name" value="DExx_box_DNA_helicase_dom_sf"/>
</dbReference>
<dbReference type="Pfam" id="PF13361">
    <property type="entry name" value="UvrD_C"/>
    <property type="match status" value="1"/>
</dbReference>
<evidence type="ECO:0000256" key="9">
    <source>
        <dbReference type="ARBA" id="ARBA00034808"/>
    </source>
</evidence>
<dbReference type="Gene3D" id="1.10.486.10">
    <property type="entry name" value="PCRA, domain 4"/>
    <property type="match status" value="1"/>
</dbReference>
<gene>
    <name evidence="15" type="primary">uvrD</name>
    <name evidence="15" type="ORF">BN874_720023</name>
</gene>
<feature type="domain" description="UvrD-like helicase ATP-binding" evidence="13">
    <location>
        <begin position="37"/>
        <end position="315"/>
    </location>
</feature>
<dbReference type="GO" id="GO:0009314">
    <property type="term" value="P:response to radiation"/>
    <property type="evidence" value="ECO:0007669"/>
    <property type="project" value="UniProtKB-ARBA"/>
</dbReference>